<dbReference type="EMBL" id="UYWX01001374">
    <property type="protein sequence ID" value="VDM20870.1"/>
    <property type="molecule type" value="Genomic_DNA"/>
</dbReference>
<dbReference type="AlphaFoldDB" id="A0A3P7EDD6"/>
<evidence type="ECO:0000313" key="2">
    <source>
        <dbReference type="Proteomes" id="UP000274429"/>
    </source>
</evidence>
<evidence type="ECO:0000313" key="1">
    <source>
        <dbReference type="EMBL" id="VDM20870.1"/>
    </source>
</evidence>
<dbReference type="Proteomes" id="UP000274429">
    <property type="component" value="Unassembled WGS sequence"/>
</dbReference>
<sequence>MPPIGLIEVLYRARYRVGQHPLSMQTVWPLESFPLRRQLQLEQRHKRHWDYETSQTLPSHPFDCQESETDRQIRRCIQGR</sequence>
<gene>
    <name evidence="1" type="ORF">TTAC_LOCUS2684</name>
</gene>
<organism evidence="1 2">
    <name type="scientific">Hydatigena taeniaeformis</name>
    <name type="common">Feline tapeworm</name>
    <name type="synonym">Taenia taeniaeformis</name>
    <dbReference type="NCBI Taxonomy" id="6205"/>
    <lineage>
        <taxon>Eukaryota</taxon>
        <taxon>Metazoa</taxon>
        <taxon>Spiralia</taxon>
        <taxon>Lophotrochozoa</taxon>
        <taxon>Platyhelminthes</taxon>
        <taxon>Cestoda</taxon>
        <taxon>Eucestoda</taxon>
        <taxon>Cyclophyllidea</taxon>
        <taxon>Taeniidae</taxon>
        <taxon>Hydatigera</taxon>
    </lineage>
</organism>
<accession>A0A3P7EDD6</accession>
<reference evidence="1 2" key="1">
    <citation type="submission" date="2018-11" db="EMBL/GenBank/DDBJ databases">
        <authorList>
            <consortium name="Pathogen Informatics"/>
        </authorList>
    </citation>
    <scope>NUCLEOTIDE SEQUENCE [LARGE SCALE GENOMIC DNA]</scope>
</reference>
<proteinExistence type="predicted"/>
<name>A0A3P7EDD6_HYDTA</name>
<protein>
    <submittedName>
        <fullName evidence="1">Uncharacterized protein</fullName>
    </submittedName>
</protein>
<keyword evidence="2" id="KW-1185">Reference proteome</keyword>